<evidence type="ECO:0000313" key="3">
    <source>
        <dbReference type="Proteomes" id="UP000297176"/>
    </source>
</evidence>
<evidence type="ECO:0000313" key="2">
    <source>
        <dbReference type="EMBL" id="QBZ69548.1"/>
    </source>
</evidence>
<feature type="coiled-coil region" evidence="1">
    <location>
        <begin position="135"/>
        <end position="195"/>
    </location>
</feature>
<accession>A0A4D6DTS4</accession>
<dbReference type="EMBL" id="MK721197">
    <property type="protein sequence ID" value="QBZ69548.1"/>
    <property type="molecule type" value="Genomic_DNA"/>
</dbReference>
<dbReference type="Proteomes" id="UP000297176">
    <property type="component" value="Segment"/>
</dbReference>
<evidence type="ECO:0000256" key="1">
    <source>
        <dbReference type="SAM" id="Coils"/>
    </source>
</evidence>
<organism evidence="2 3">
    <name type="scientific">Enterococcus phage vB_EfaP_Efmus2</name>
    <dbReference type="NCBI Taxonomy" id="2546624"/>
    <lineage>
        <taxon>Viruses</taxon>
        <taxon>Duplodnaviria</taxon>
        <taxon>Heunggongvirae</taxon>
        <taxon>Uroviricota</taxon>
        <taxon>Caudoviricetes</taxon>
        <taxon>Rountreeviridae</taxon>
        <taxon>Sarlesvirinae</taxon>
        <taxon>Copernicusvirus</taxon>
        <taxon>Copernicusvirus Efmus1</taxon>
    </lineage>
</organism>
<keyword evidence="1" id="KW-0175">Coiled coil</keyword>
<reference evidence="2 3" key="1">
    <citation type="submission" date="2019-03" db="EMBL/GenBank/DDBJ databases">
        <title>Bacteriophages that Target Cytolytic Enterococcus faecalis Reduce Features of Ethanol-induced Liver Disease.</title>
        <authorList>
            <person name="Fouts D.E."/>
            <person name="Duan Y."/>
            <person name="White R.C."/>
            <person name="Nguyen K."/>
            <person name="Singh I."/>
            <person name="Schnabl B."/>
        </authorList>
    </citation>
    <scope>NUCLEOTIDE SEQUENCE [LARGE SCALE GENOMIC DNA]</scope>
</reference>
<sequence length="206" mass="24159">MKYTENDLQLGDKLLCTKSEVDHWISGKMYELKLNNLGVLEVKDEDGDEAYSSYLLECLNKEWDLVEFELIKEENNMQEFKVGDLVEVVKNNSHAYKNKSDFFQAGDTAVVTEVMGFNVRICEKGAGNKYFGNVISKHEIKKVEEIQKLTEYEEEELVLRFAEKIVQKNKTIWEIEDLKEELEVNETYLEKIRKEIKEITKKLLTK</sequence>
<proteinExistence type="predicted"/>
<protein>
    <submittedName>
        <fullName evidence="2">Uncharacterized protein</fullName>
    </submittedName>
</protein>
<name>A0A4D6DTS4_9CAUD</name>